<dbReference type="Proteomes" id="UP000249757">
    <property type="component" value="Unassembled WGS sequence"/>
</dbReference>
<evidence type="ECO:0000256" key="1">
    <source>
        <dbReference type="SAM" id="MobiDB-lite"/>
    </source>
</evidence>
<organism evidence="3 4">
    <name type="scientific">Pyrenophora tritici-repentis</name>
    <dbReference type="NCBI Taxonomy" id="45151"/>
    <lineage>
        <taxon>Eukaryota</taxon>
        <taxon>Fungi</taxon>
        <taxon>Dikarya</taxon>
        <taxon>Ascomycota</taxon>
        <taxon>Pezizomycotina</taxon>
        <taxon>Dothideomycetes</taxon>
        <taxon>Pleosporomycetidae</taxon>
        <taxon>Pleosporales</taxon>
        <taxon>Pleosporineae</taxon>
        <taxon>Pleosporaceae</taxon>
        <taxon>Pyrenophora</taxon>
    </lineage>
</organism>
<reference evidence="4" key="4">
    <citation type="journal article" date="2022" name="Microb. Genom.">
        <title>A global pangenome for the wheat fungal pathogen Pyrenophora tritici-repentis and prediction of effector protein structural homology.</title>
        <authorList>
            <person name="Moolhuijzen P.M."/>
            <person name="See P.T."/>
            <person name="Shi G."/>
            <person name="Powell H.R."/>
            <person name="Cockram J."/>
            <person name="Jorgensen L.N."/>
            <person name="Benslimane H."/>
            <person name="Strelkov S.E."/>
            <person name="Turner J."/>
            <person name="Liu Z."/>
            <person name="Moffat C.S."/>
        </authorList>
    </citation>
    <scope>NUCLEOTIDE SEQUENCE [LARGE SCALE GENOMIC DNA]</scope>
</reference>
<gene>
    <name evidence="3" type="ORF">Ptr86124_000404</name>
    <name evidence="2" type="ORF">PtrM4_004360</name>
</gene>
<name>A0A5M9LLF2_9PLEO</name>
<dbReference type="Proteomes" id="UP000245464">
    <property type="component" value="Chromosome 1"/>
</dbReference>
<keyword evidence="4" id="KW-1185">Reference proteome</keyword>
<feature type="region of interest" description="Disordered" evidence="1">
    <location>
        <begin position="1"/>
        <end position="34"/>
    </location>
</feature>
<evidence type="ECO:0000313" key="4">
    <source>
        <dbReference type="Proteomes" id="UP000249757"/>
    </source>
</evidence>
<evidence type="ECO:0000313" key="2">
    <source>
        <dbReference type="EMBL" id="KAF7576196.1"/>
    </source>
</evidence>
<proteinExistence type="predicted"/>
<dbReference type="EMBL" id="NQIK02000001">
    <property type="protein sequence ID" value="KAF7576196.1"/>
    <property type="molecule type" value="Genomic_DNA"/>
</dbReference>
<sequence>MPQFDQEMQEATENTHKAQQVKGPCPSLPASPYM</sequence>
<comment type="caution">
    <text evidence="3">The sequence shown here is derived from an EMBL/GenBank/DDBJ whole genome shotgun (WGS) entry which is preliminary data.</text>
</comment>
<reference evidence="3" key="3">
    <citation type="journal article" date="2022" name="bioRxiv">
        <title>A global pangenome for the wheat fungal pathogen Pyrenophora tritici-repentis and prediction of effector protein structural homology.</title>
        <authorList>
            <person name="Moolhuijzen P."/>
            <person name="See P.T."/>
            <person name="Shi G."/>
            <person name="Powell H.R."/>
            <person name="Cockram J."/>
            <person name="Jorgensen L.N."/>
            <person name="Benslimane H."/>
            <person name="Strelkov S.E."/>
            <person name="Turner J."/>
            <person name="Liu Z."/>
            <person name="Moffat C.S."/>
        </authorList>
    </citation>
    <scope>NUCLEOTIDE SEQUENCE</scope>
    <source>
        <strain evidence="3">86-124</strain>
    </source>
</reference>
<dbReference type="EMBL" id="NRDI02000001">
    <property type="protein sequence ID" value="KAI1520036.1"/>
    <property type="molecule type" value="Genomic_DNA"/>
</dbReference>
<dbReference type="AlphaFoldDB" id="A0A5M9LLF2"/>
<evidence type="ECO:0000313" key="3">
    <source>
        <dbReference type="EMBL" id="KAI1520036.1"/>
    </source>
</evidence>
<reference evidence="3" key="2">
    <citation type="submission" date="2021-05" db="EMBL/GenBank/DDBJ databases">
        <authorList>
            <person name="Moolhuijzen P.M."/>
            <person name="Moffat C.S."/>
        </authorList>
    </citation>
    <scope>NUCLEOTIDE SEQUENCE</scope>
    <source>
        <strain evidence="3">86-124</strain>
    </source>
</reference>
<protein>
    <submittedName>
        <fullName evidence="3">Uncharacterized protein</fullName>
    </submittedName>
</protein>
<accession>A0A5M9LLF2</accession>
<reference evidence="2" key="1">
    <citation type="journal article" date="2018" name="BMC Genomics">
        <title>Comparative genomics of the wheat fungal pathogen Pyrenophora tritici-repentis reveals chromosomal variations and genome plasticity.</title>
        <authorList>
            <person name="Moolhuijzen P."/>
            <person name="See P.T."/>
            <person name="Hane J.K."/>
            <person name="Shi G."/>
            <person name="Liu Z."/>
            <person name="Oliver R.P."/>
            <person name="Moffat C.S."/>
        </authorList>
    </citation>
    <scope>NUCLEOTIDE SEQUENCE [LARGE SCALE GENOMIC DNA]</scope>
    <source>
        <strain evidence="2">M4</strain>
    </source>
</reference>